<proteinExistence type="predicted"/>
<keyword evidence="2" id="KW-1185">Reference proteome</keyword>
<gene>
    <name evidence="1" type="ORF">HZI73_26160</name>
</gene>
<dbReference type="Proteomes" id="UP000683246">
    <property type="component" value="Plasmid pVpro"/>
</dbReference>
<accession>A0A8J8MQL3</accession>
<evidence type="ECO:0000313" key="2">
    <source>
        <dbReference type="Proteomes" id="UP000683246"/>
    </source>
</evidence>
<reference evidence="1" key="1">
    <citation type="submission" date="2020-07" db="EMBL/GenBank/DDBJ databases">
        <title>Vallitalea pronyensis genome.</title>
        <authorList>
            <person name="Postec A."/>
        </authorList>
    </citation>
    <scope>NUCLEOTIDE SEQUENCE</scope>
    <source>
        <strain evidence="1">FatNI3</strain>
        <plasmid evidence="1">pVpro</plasmid>
    </source>
</reference>
<sequence>MKTTNVNVTVTKDMIIDILIDAAISPDKVIRCEKKKEILAIIKNDFVLIAKEEGKDIHVITVENYKYDKKVNWWKRQEGDKNENQNIKKNYKLINKYDNTHIF</sequence>
<keyword evidence="1" id="KW-0614">Plasmid</keyword>
<organism evidence="1 2">
    <name type="scientific">Vallitalea pronyensis</name>
    <dbReference type="NCBI Taxonomy" id="1348613"/>
    <lineage>
        <taxon>Bacteria</taxon>
        <taxon>Bacillati</taxon>
        <taxon>Bacillota</taxon>
        <taxon>Clostridia</taxon>
        <taxon>Lachnospirales</taxon>
        <taxon>Vallitaleaceae</taxon>
        <taxon>Vallitalea</taxon>
    </lineage>
</organism>
<protein>
    <submittedName>
        <fullName evidence="1">Uncharacterized protein</fullName>
    </submittedName>
</protein>
<dbReference type="RefSeq" id="WP_212699008.1">
    <property type="nucleotide sequence ID" value="NZ_CP058650.1"/>
</dbReference>
<dbReference type="EMBL" id="CP058650">
    <property type="protein sequence ID" value="QUI25899.1"/>
    <property type="molecule type" value="Genomic_DNA"/>
</dbReference>
<dbReference type="AlphaFoldDB" id="A0A8J8MQL3"/>
<geneLocation type="plasmid" evidence="1 2">
    <name>pVpro</name>
</geneLocation>
<name>A0A8J8MQL3_9FIRM</name>
<evidence type="ECO:0000313" key="1">
    <source>
        <dbReference type="EMBL" id="QUI25899.1"/>
    </source>
</evidence>
<dbReference type="KEGG" id="vpy:HZI73_26160"/>